<dbReference type="SMART" id="SM00382">
    <property type="entry name" value="AAA"/>
    <property type="match status" value="1"/>
</dbReference>
<organism evidence="5 6">
    <name type="scientific">Arthrobacter hankyongi</name>
    <dbReference type="NCBI Taxonomy" id="2904801"/>
    <lineage>
        <taxon>Bacteria</taxon>
        <taxon>Bacillati</taxon>
        <taxon>Actinomycetota</taxon>
        <taxon>Actinomycetes</taxon>
        <taxon>Micrococcales</taxon>
        <taxon>Micrococcaceae</taxon>
        <taxon>Arthrobacter</taxon>
    </lineage>
</organism>
<dbReference type="SUPFAM" id="SSF52540">
    <property type="entry name" value="P-loop containing nucleoside triphosphate hydrolases"/>
    <property type="match status" value="1"/>
</dbReference>
<dbReference type="PROSITE" id="PS50893">
    <property type="entry name" value="ABC_TRANSPORTER_2"/>
    <property type="match status" value="1"/>
</dbReference>
<dbReference type="InterPro" id="IPR003593">
    <property type="entry name" value="AAA+_ATPase"/>
</dbReference>
<evidence type="ECO:0000313" key="6">
    <source>
        <dbReference type="Proteomes" id="UP001165368"/>
    </source>
</evidence>
<comment type="caution">
    <text evidence="5">The sequence shown here is derived from an EMBL/GenBank/DDBJ whole genome shotgun (WGS) entry which is preliminary data.</text>
</comment>
<dbReference type="Gene3D" id="3.40.50.300">
    <property type="entry name" value="P-loop containing nucleotide triphosphate hydrolases"/>
    <property type="match status" value="1"/>
</dbReference>
<keyword evidence="1" id="KW-0813">Transport</keyword>
<evidence type="ECO:0000259" key="4">
    <source>
        <dbReference type="PROSITE" id="PS50893"/>
    </source>
</evidence>
<proteinExistence type="predicted"/>
<evidence type="ECO:0000256" key="2">
    <source>
        <dbReference type="ARBA" id="ARBA00022741"/>
    </source>
</evidence>
<gene>
    <name evidence="5" type="ORF">LVY72_08440</name>
</gene>
<keyword evidence="3 5" id="KW-0067">ATP-binding</keyword>
<dbReference type="CDD" id="cd03293">
    <property type="entry name" value="ABC_NrtD_SsuB_transporters"/>
    <property type="match status" value="1"/>
</dbReference>
<dbReference type="Pfam" id="PF00005">
    <property type="entry name" value="ABC_tran"/>
    <property type="match status" value="1"/>
</dbReference>
<feature type="domain" description="ABC transporter" evidence="4">
    <location>
        <begin position="20"/>
        <end position="253"/>
    </location>
</feature>
<dbReference type="PANTHER" id="PTHR42788">
    <property type="entry name" value="TAURINE IMPORT ATP-BINDING PROTEIN-RELATED"/>
    <property type="match status" value="1"/>
</dbReference>
<name>A0ABS9L5J3_9MICC</name>
<dbReference type="Proteomes" id="UP001165368">
    <property type="component" value="Unassembled WGS sequence"/>
</dbReference>
<evidence type="ECO:0000256" key="1">
    <source>
        <dbReference type="ARBA" id="ARBA00022448"/>
    </source>
</evidence>
<dbReference type="InterPro" id="IPR027417">
    <property type="entry name" value="P-loop_NTPase"/>
</dbReference>
<dbReference type="PROSITE" id="PS00211">
    <property type="entry name" value="ABC_TRANSPORTER_1"/>
    <property type="match status" value="1"/>
</dbReference>
<evidence type="ECO:0000313" key="5">
    <source>
        <dbReference type="EMBL" id="MCG2621945.1"/>
    </source>
</evidence>
<dbReference type="GO" id="GO:0005524">
    <property type="term" value="F:ATP binding"/>
    <property type="evidence" value="ECO:0007669"/>
    <property type="project" value="UniProtKB-KW"/>
</dbReference>
<dbReference type="InterPro" id="IPR017871">
    <property type="entry name" value="ABC_transporter-like_CS"/>
</dbReference>
<accession>A0ABS9L5J3</accession>
<dbReference type="InterPro" id="IPR050166">
    <property type="entry name" value="ABC_transporter_ATP-bind"/>
</dbReference>
<dbReference type="RefSeq" id="WP_237819887.1">
    <property type="nucleotide sequence ID" value="NZ_JAKLTQ010000004.1"/>
</dbReference>
<reference evidence="5" key="1">
    <citation type="submission" date="2022-01" db="EMBL/GenBank/DDBJ databases">
        <authorList>
            <person name="Jo J.-H."/>
            <person name="Im W.-T."/>
        </authorList>
    </citation>
    <scope>NUCLEOTIDE SEQUENCE</scope>
    <source>
        <strain evidence="5">I2-34</strain>
    </source>
</reference>
<keyword evidence="6" id="KW-1185">Reference proteome</keyword>
<sequence length="280" mass="30715">MPAGSPAPAGRTLPEGQAMLSVRNLKKVYQTDGGPIEAVRNLTFDLRAGELACLVGPSGSGKTTLLKCISGLMAPTEGQVLLDGAVVSGPPKKMAVVFQEYGRSLFPWMRVRENVELPLKNQGVPKAERDKLVDEALEAVGLSHVPMSYPWQLSGGMQQRVAIARAVAYQPEVLLMDEPFAAVDAQTRADLEDLIRTVWKKLGVTVLFVTHDIDESVYLGQRVIILSSSPTVIQEDLVIDLPEERDQLNTRALPRFTELRHHVYEQIQLAKQGHRPAAAH</sequence>
<dbReference type="PANTHER" id="PTHR42788:SF13">
    <property type="entry name" value="ALIPHATIC SULFONATES IMPORT ATP-BINDING PROTEIN SSUB"/>
    <property type="match status" value="1"/>
</dbReference>
<evidence type="ECO:0000256" key="3">
    <source>
        <dbReference type="ARBA" id="ARBA00022840"/>
    </source>
</evidence>
<protein>
    <submittedName>
        <fullName evidence="5">ABC transporter ATP-binding protein</fullName>
    </submittedName>
</protein>
<dbReference type="InterPro" id="IPR003439">
    <property type="entry name" value="ABC_transporter-like_ATP-bd"/>
</dbReference>
<keyword evidence="2" id="KW-0547">Nucleotide-binding</keyword>
<dbReference type="EMBL" id="JAKLTQ010000004">
    <property type="protein sequence ID" value="MCG2621945.1"/>
    <property type="molecule type" value="Genomic_DNA"/>
</dbReference>